<evidence type="ECO:0000259" key="2">
    <source>
        <dbReference type="PROSITE" id="PS50003"/>
    </source>
</evidence>
<dbReference type="EMBL" id="PYSW02000030">
    <property type="protein sequence ID" value="KAG2379134.1"/>
    <property type="molecule type" value="Genomic_DNA"/>
</dbReference>
<dbReference type="AlphaFoldDB" id="A0AA88GGS7"/>
<evidence type="ECO:0000256" key="1">
    <source>
        <dbReference type="SAM" id="MobiDB-lite"/>
    </source>
</evidence>
<name>A0AA88GGS7_NAELO</name>
<dbReference type="InterPro" id="IPR001849">
    <property type="entry name" value="PH_domain"/>
</dbReference>
<evidence type="ECO:0000313" key="4">
    <source>
        <dbReference type="Proteomes" id="UP000816034"/>
    </source>
</evidence>
<reference evidence="3 4" key="1">
    <citation type="journal article" date="2018" name="BMC Genomics">
        <title>The genome of Naegleria lovaniensis, the basis for a comparative approach to unravel pathogenicity factors of the human pathogenic amoeba N. fowleri.</title>
        <authorList>
            <person name="Liechti N."/>
            <person name="Schurch N."/>
            <person name="Bruggmann R."/>
            <person name="Wittwer M."/>
        </authorList>
    </citation>
    <scope>NUCLEOTIDE SEQUENCE [LARGE SCALE GENOMIC DNA]</scope>
    <source>
        <strain evidence="3 4">ATCC 30569</strain>
    </source>
</reference>
<dbReference type="Proteomes" id="UP000816034">
    <property type="component" value="Unassembled WGS sequence"/>
</dbReference>
<feature type="region of interest" description="Disordered" evidence="1">
    <location>
        <begin position="280"/>
        <end position="375"/>
    </location>
</feature>
<feature type="compositionally biased region" description="Basic and acidic residues" evidence="1">
    <location>
        <begin position="331"/>
        <end position="344"/>
    </location>
</feature>
<dbReference type="InterPro" id="IPR011993">
    <property type="entry name" value="PH-like_dom_sf"/>
</dbReference>
<organism evidence="3 4">
    <name type="scientific">Naegleria lovaniensis</name>
    <name type="common">Amoeba</name>
    <dbReference type="NCBI Taxonomy" id="51637"/>
    <lineage>
        <taxon>Eukaryota</taxon>
        <taxon>Discoba</taxon>
        <taxon>Heterolobosea</taxon>
        <taxon>Tetramitia</taxon>
        <taxon>Eutetramitia</taxon>
        <taxon>Vahlkampfiidae</taxon>
        <taxon>Naegleria</taxon>
    </lineage>
</organism>
<dbReference type="GeneID" id="68100226"/>
<proteinExistence type="predicted"/>
<dbReference type="PROSITE" id="PS50003">
    <property type="entry name" value="PH_DOMAIN"/>
    <property type="match status" value="1"/>
</dbReference>
<accession>A0AA88GGS7</accession>
<comment type="caution">
    <text evidence="3">The sequence shown here is derived from an EMBL/GenBank/DDBJ whole genome shotgun (WGS) entry which is preliminary data.</text>
</comment>
<feature type="domain" description="PH" evidence="2">
    <location>
        <begin position="129"/>
        <end position="162"/>
    </location>
</feature>
<feature type="compositionally biased region" description="Low complexity" evidence="1">
    <location>
        <begin position="294"/>
        <end position="305"/>
    </location>
</feature>
<sequence length="485" mass="55979">MYMTATRNLALSHHSERRRKSSKLSRTGLDIDAIHRSETNTRFFEDVSNHCVGFLFNDMIMICSTHFSTPQTPRTGLRETASKKKRIQETDALLGKKSMRYKSHISLEFDPDSPLIWIRNIISDHDFSHMFQLVTKDVIYTFKMKSEDIKTRWMNAIQSTIESFKKKNGQDVFIENGRKSFQQIVSRGYLDIPEAWIFPSILRIQSLARTYLACLKTQRIKKKSRKNPKTKLDSVIQKVSQLDNILLQNQSFVESYPKKQASAVTILQNYEEDVNENYIEDQQEDSEEEETPLSTNVTTSISTISQPTRRSTITPRGTPSTPVVLNSSSPREFENRDNNQDKKVQHSTNSVAIEPQQQQQVETKTNHLESHSQKPVEMTADNVSAIPSSNNPSNLLNSEMYAKEIVYEDEFGKEYVVRIGDEIIYEDDFGNQVSEIVTLEKFLEMLENAKQEELMKASTSMQHQVAEKQQVSIRLLLKTLNHHRQ</sequence>
<feature type="compositionally biased region" description="Polar residues" evidence="1">
    <location>
        <begin position="306"/>
        <end position="330"/>
    </location>
</feature>
<gene>
    <name evidence="3" type="ORF">C9374_007772</name>
</gene>
<keyword evidence="4" id="KW-1185">Reference proteome</keyword>
<dbReference type="SUPFAM" id="SSF50729">
    <property type="entry name" value="PH domain-like"/>
    <property type="match status" value="1"/>
</dbReference>
<feature type="compositionally biased region" description="Acidic residues" evidence="1">
    <location>
        <begin position="280"/>
        <end position="291"/>
    </location>
</feature>
<feature type="compositionally biased region" description="Basic and acidic residues" evidence="1">
    <location>
        <begin position="364"/>
        <end position="374"/>
    </location>
</feature>
<evidence type="ECO:0000313" key="3">
    <source>
        <dbReference type="EMBL" id="KAG2379134.1"/>
    </source>
</evidence>
<dbReference type="RefSeq" id="XP_044546396.1">
    <property type="nucleotide sequence ID" value="XM_044697774.1"/>
</dbReference>
<feature type="compositionally biased region" description="Polar residues" evidence="1">
    <location>
        <begin position="346"/>
        <end position="363"/>
    </location>
</feature>
<feature type="region of interest" description="Disordered" evidence="1">
    <location>
        <begin position="1"/>
        <end position="24"/>
    </location>
</feature>
<protein>
    <recommendedName>
        <fullName evidence="2">PH domain-containing protein</fullName>
    </recommendedName>
</protein>
<dbReference type="Gene3D" id="2.30.29.30">
    <property type="entry name" value="Pleckstrin-homology domain (PH domain)/Phosphotyrosine-binding domain (PTB)"/>
    <property type="match status" value="1"/>
</dbReference>